<dbReference type="Gene3D" id="3.10.100.10">
    <property type="entry name" value="Mannose-Binding Protein A, subunit A"/>
    <property type="match status" value="1"/>
</dbReference>
<feature type="domain" description="C-type lectin" evidence="2">
    <location>
        <begin position="53"/>
        <end position="172"/>
    </location>
</feature>
<feature type="signal peptide" evidence="1">
    <location>
        <begin position="1"/>
        <end position="26"/>
    </location>
</feature>
<name>E9HNA5_DAPPU</name>
<dbReference type="InterPro" id="IPR016186">
    <property type="entry name" value="C-type_lectin-like/link_sf"/>
</dbReference>
<accession>E9HNA5</accession>
<proteinExistence type="predicted"/>
<dbReference type="AlphaFoldDB" id="E9HNA5"/>
<sequence length="291" mass="32904">MRSSYFFKVFLLATAVAVCQTGIVSANSLGKVETKAACPGFLQGNTAVPCWPLNGKCYCFSKTNRVTWLDADKFCRIGGMTLLSLESKEEDQMINNHIKSTSEFSDDYYWISGKFSNNRWEWANNEPLTYTHWYTGEPSYNQSGSFVYINYLFPNGIWFDQIGPAYILFICESIDEETTTVDTQTTEKEVPTEPTTEAVEPTTTKATITIEPVSTTTEESLETTARPEEITTEFSKTTTTAGETTPTPFFCPKYLQGNISMPCWTLTDKCYCFSKFVSVVLEHLHIFYRLG</sequence>
<evidence type="ECO:0000313" key="4">
    <source>
        <dbReference type="Proteomes" id="UP000000305"/>
    </source>
</evidence>
<dbReference type="SMART" id="SM00034">
    <property type="entry name" value="CLECT"/>
    <property type="match status" value="1"/>
</dbReference>
<dbReference type="GO" id="GO:0009897">
    <property type="term" value="C:external side of plasma membrane"/>
    <property type="evidence" value="ECO:0000318"/>
    <property type="project" value="GO_Central"/>
</dbReference>
<dbReference type="GO" id="GO:0038187">
    <property type="term" value="F:pattern recognition receptor activity"/>
    <property type="evidence" value="ECO:0000318"/>
    <property type="project" value="GO_Central"/>
</dbReference>
<dbReference type="GO" id="GO:0006955">
    <property type="term" value="P:immune response"/>
    <property type="evidence" value="ECO:0000318"/>
    <property type="project" value="GO_Central"/>
</dbReference>
<dbReference type="InterPro" id="IPR016187">
    <property type="entry name" value="CTDL_fold"/>
</dbReference>
<dbReference type="HOGENOM" id="CLU_957312_0_0_1"/>
<dbReference type="GO" id="GO:0030246">
    <property type="term" value="F:carbohydrate binding"/>
    <property type="evidence" value="ECO:0000318"/>
    <property type="project" value="GO_Central"/>
</dbReference>
<protein>
    <recommendedName>
        <fullName evidence="2">C-type lectin domain-containing protein</fullName>
    </recommendedName>
</protein>
<evidence type="ECO:0000259" key="2">
    <source>
        <dbReference type="PROSITE" id="PS50041"/>
    </source>
</evidence>
<feature type="chain" id="PRO_5003238223" description="C-type lectin domain-containing protein" evidence="1">
    <location>
        <begin position="27"/>
        <end position="291"/>
    </location>
</feature>
<evidence type="ECO:0000256" key="1">
    <source>
        <dbReference type="SAM" id="SignalP"/>
    </source>
</evidence>
<organism evidence="3 4">
    <name type="scientific">Daphnia pulex</name>
    <name type="common">Water flea</name>
    <dbReference type="NCBI Taxonomy" id="6669"/>
    <lineage>
        <taxon>Eukaryota</taxon>
        <taxon>Metazoa</taxon>
        <taxon>Ecdysozoa</taxon>
        <taxon>Arthropoda</taxon>
        <taxon>Crustacea</taxon>
        <taxon>Branchiopoda</taxon>
        <taxon>Diplostraca</taxon>
        <taxon>Cladocera</taxon>
        <taxon>Anomopoda</taxon>
        <taxon>Daphniidae</taxon>
        <taxon>Daphnia</taxon>
    </lineage>
</organism>
<dbReference type="Proteomes" id="UP000000305">
    <property type="component" value="Unassembled WGS sequence"/>
</dbReference>
<gene>
    <name evidence="3" type="ORF">DAPPUDRAFT_331737</name>
</gene>
<dbReference type="OrthoDB" id="6381385at2759"/>
<dbReference type="PhylomeDB" id="E9HNA5"/>
<dbReference type="EMBL" id="GL732695">
    <property type="protein sequence ID" value="EFX66724.1"/>
    <property type="molecule type" value="Genomic_DNA"/>
</dbReference>
<keyword evidence="1" id="KW-0732">Signal</keyword>
<dbReference type="PANTHER" id="PTHR22803">
    <property type="entry name" value="MANNOSE, PHOSPHOLIPASE, LECTIN RECEPTOR RELATED"/>
    <property type="match status" value="1"/>
</dbReference>
<dbReference type="InParanoid" id="E9HNA5"/>
<dbReference type="SUPFAM" id="SSF56436">
    <property type="entry name" value="C-type lectin-like"/>
    <property type="match status" value="1"/>
</dbReference>
<dbReference type="InterPro" id="IPR050111">
    <property type="entry name" value="C-type_lectin/snaclec_domain"/>
</dbReference>
<dbReference type="InterPro" id="IPR001304">
    <property type="entry name" value="C-type_lectin-like"/>
</dbReference>
<reference evidence="3 4" key="1">
    <citation type="journal article" date="2011" name="Science">
        <title>The ecoresponsive genome of Daphnia pulex.</title>
        <authorList>
            <person name="Colbourne J.K."/>
            <person name="Pfrender M.E."/>
            <person name="Gilbert D."/>
            <person name="Thomas W.K."/>
            <person name="Tucker A."/>
            <person name="Oakley T.H."/>
            <person name="Tokishita S."/>
            <person name="Aerts A."/>
            <person name="Arnold G.J."/>
            <person name="Basu M.K."/>
            <person name="Bauer D.J."/>
            <person name="Caceres C.E."/>
            <person name="Carmel L."/>
            <person name="Casola C."/>
            <person name="Choi J.H."/>
            <person name="Detter J.C."/>
            <person name="Dong Q."/>
            <person name="Dusheyko S."/>
            <person name="Eads B.D."/>
            <person name="Frohlich T."/>
            <person name="Geiler-Samerotte K.A."/>
            <person name="Gerlach D."/>
            <person name="Hatcher P."/>
            <person name="Jogdeo S."/>
            <person name="Krijgsveld J."/>
            <person name="Kriventseva E.V."/>
            <person name="Kultz D."/>
            <person name="Laforsch C."/>
            <person name="Lindquist E."/>
            <person name="Lopez J."/>
            <person name="Manak J.R."/>
            <person name="Muller J."/>
            <person name="Pangilinan J."/>
            <person name="Patwardhan R.P."/>
            <person name="Pitluck S."/>
            <person name="Pritham E.J."/>
            <person name="Rechtsteiner A."/>
            <person name="Rho M."/>
            <person name="Rogozin I.B."/>
            <person name="Sakarya O."/>
            <person name="Salamov A."/>
            <person name="Schaack S."/>
            <person name="Shapiro H."/>
            <person name="Shiga Y."/>
            <person name="Skalitzky C."/>
            <person name="Smith Z."/>
            <person name="Souvorov A."/>
            <person name="Sung W."/>
            <person name="Tang Z."/>
            <person name="Tsuchiya D."/>
            <person name="Tu H."/>
            <person name="Vos H."/>
            <person name="Wang M."/>
            <person name="Wolf Y.I."/>
            <person name="Yamagata H."/>
            <person name="Yamada T."/>
            <person name="Ye Y."/>
            <person name="Shaw J.R."/>
            <person name="Andrews J."/>
            <person name="Crease T.J."/>
            <person name="Tang H."/>
            <person name="Lucas S.M."/>
            <person name="Robertson H.M."/>
            <person name="Bork P."/>
            <person name="Koonin E.V."/>
            <person name="Zdobnov E.M."/>
            <person name="Grigoriev I.V."/>
            <person name="Lynch M."/>
            <person name="Boore J.L."/>
        </authorList>
    </citation>
    <scope>NUCLEOTIDE SEQUENCE [LARGE SCALE GENOMIC DNA]</scope>
</reference>
<dbReference type="Pfam" id="PF00059">
    <property type="entry name" value="Lectin_C"/>
    <property type="match status" value="1"/>
</dbReference>
<dbReference type="PROSITE" id="PS50041">
    <property type="entry name" value="C_TYPE_LECTIN_2"/>
    <property type="match status" value="1"/>
</dbReference>
<keyword evidence="4" id="KW-1185">Reference proteome</keyword>
<dbReference type="KEGG" id="dpx:DAPPUDRAFT_331737"/>
<evidence type="ECO:0000313" key="3">
    <source>
        <dbReference type="EMBL" id="EFX66724.1"/>
    </source>
</evidence>
<dbReference type="CDD" id="cd00037">
    <property type="entry name" value="CLECT"/>
    <property type="match status" value="1"/>
</dbReference>